<dbReference type="SMART" id="SM00906">
    <property type="entry name" value="Fungal_trans"/>
    <property type="match status" value="1"/>
</dbReference>
<dbReference type="OMA" id="WHNAPNE"/>
<comment type="subcellular location">
    <subcellularLocation>
        <location evidence="1">Nucleus</location>
    </subcellularLocation>
</comment>
<feature type="region of interest" description="Disordered" evidence="4">
    <location>
        <begin position="1"/>
        <end position="35"/>
    </location>
</feature>
<dbReference type="PROSITE" id="PS50048">
    <property type="entry name" value="ZN2_CY6_FUNGAL_2"/>
    <property type="match status" value="1"/>
</dbReference>
<evidence type="ECO:0000256" key="3">
    <source>
        <dbReference type="ARBA" id="ARBA00023242"/>
    </source>
</evidence>
<dbReference type="InterPro" id="IPR007219">
    <property type="entry name" value="XnlR_reg_dom"/>
</dbReference>
<sequence>MQSSDELGPASPEKTHEESSARRRPKPQVSCTQCRTRKLKCDRGLPCKNCRRRPPGSCVYVSSRDQRGLRRPVRQDRLGHISNRIQKLETFVTSAAREAAEGTQGEEPAPTLNERTPGPPLSAADFSVKLSGLAAAPALADREKETRLIDAESWEALLREIEIIKSNVDDMRGPESSTTTFLRPSLLFGFVDDVPIERLVNALPAKRVTDRLVNIFTRASHFPDPPIHLPTFLRDYKAFWENPREVELPWLSILFSAIAIALQFVVESGIDFEEIPFPEAASEKFASKAAECLRRSDYAKPVSKTVEAMLMCLLCEHTWLDDYHFRASLILSFAVRIAMRSGYHRDPSHFQEMSTFDGELRRRTWSLLVQLDFIFASYLGLPPHIRHYQNDTRLPADIPDEDLFPEMIDLPASRAADEPSTIGFLNYRSQIAILLGQIMDYVTSFREVSYEKILALDNAITEQANACPSWLKASTAPDVSVHGSINLNRAIEIDILQQRARITLHRRFLAPARTNREYSYSRDACLSAATRVLRHQRTLSKLSFDVDGMVLDNWRSMSLMCHDFLLSAMVLCVGIGHTLRDGLVFKVPPGSRYAIEDIREHLELLKSCQKFLASKKIPNPATHKAIQAIDTVVSKAYKALEANRDDPEPIQANTSELWLASTSSHPLIARGTSSQTNTSQTSNALQGISNTFFPPVGNYHLASPNSRITHEFPDGLATIFDWNTWES</sequence>
<dbReference type="GO" id="GO:0003677">
    <property type="term" value="F:DNA binding"/>
    <property type="evidence" value="ECO:0007669"/>
    <property type="project" value="InterPro"/>
</dbReference>
<dbReference type="Pfam" id="PF04082">
    <property type="entry name" value="Fungal_trans"/>
    <property type="match status" value="1"/>
</dbReference>
<dbReference type="SMART" id="SM00066">
    <property type="entry name" value="GAL4"/>
    <property type="match status" value="1"/>
</dbReference>
<dbReference type="InterPro" id="IPR050613">
    <property type="entry name" value="Sec_Metabolite_Reg"/>
</dbReference>
<keyword evidence="2" id="KW-0479">Metal-binding</keyword>
<name>A0A1W2TKF7_ROSNE</name>
<dbReference type="SUPFAM" id="SSF57701">
    <property type="entry name" value="Zn2/Cys6 DNA-binding domain"/>
    <property type="match status" value="1"/>
</dbReference>
<dbReference type="Proteomes" id="UP000054516">
    <property type="component" value="Unassembled WGS sequence"/>
</dbReference>
<dbReference type="InterPro" id="IPR001138">
    <property type="entry name" value="Zn2Cys6_DnaBD"/>
</dbReference>
<reference evidence="6" key="1">
    <citation type="submission" date="2016-03" db="EMBL/GenBank/DDBJ databases">
        <title>Draft genome sequence of Rosellinia necatrix.</title>
        <authorList>
            <person name="Kanematsu S."/>
        </authorList>
    </citation>
    <scope>NUCLEOTIDE SEQUENCE [LARGE SCALE GENOMIC DNA]</scope>
    <source>
        <strain evidence="6">W97</strain>
    </source>
</reference>
<evidence type="ECO:0000256" key="4">
    <source>
        <dbReference type="SAM" id="MobiDB-lite"/>
    </source>
</evidence>
<protein>
    <submittedName>
        <fullName evidence="6">Putative C6 transcription</fullName>
    </submittedName>
</protein>
<dbReference type="Pfam" id="PF00172">
    <property type="entry name" value="Zn_clus"/>
    <property type="match status" value="1"/>
</dbReference>
<proteinExistence type="predicted"/>
<dbReference type="GO" id="GO:0006351">
    <property type="term" value="P:DNA-templated transcription"/>
    <property type="evidence" value="ECO:0007669"/>
    <property type="project" value="InterPro"/>
</dbReference>
<dbReference type="InterPro" id="IPR036864">
    <property type="entry name" value="Zn2-C6_fun-type_DNA-bd_sf"/>
</dbReference>
<dbReference type="PANTHER" id="PTHR31001">
    <property type="entry name" value="UNCHARACTERIZED TRANSCRIPTIONAL REGULATORY PROTEIN"/>
    <property type="match status" value="1"/>
</dbReference>
<dbReference type="CDD" id="cd12148">
    <property type="entry name" value="fungal_TF_MHR"/>
    <property type="match status" value="1"/>
</dbReference>
<evidence type="ECO:0000259" key="5">
    <source>
        <dbReference type="PROSITE" id="PS50048"/>
    </source>
</evidence>
<dbReference type="PROSITE" id="PS00463">
    <property type="entry name" value="ZN2_CY6_FUNGAL_1"/>
    <property type="match status" value="1"/>
</dbReference>
<dbReference type="OrthoDB" id="4934715at2759"/>
<accession>A0A1W2TKF7</accession>
<feature type="domain" description="Zn(2)-C6 fungal-type" evidence="5">
    <location>
        <begin position="30"/>
        <end position="60"/>
    </location>
</feature>
<evidence type="ECO:0000313" key="6">
    <source>
        <dbReference type="EMBL" id="GAP88741.1"/>
    </source>
</evidence>
<dbReference type="GO" id="GO:0008270">
    <property type="term" value="F:zinc ion binding"/>
    <property type="evidence" value="ECO:0007669"/>
    <property type="project" value="InterPro"/>
</dbReference>
<dbReference type="AlphaFoldDB" id="A0A1W2TKF7"/>
<dbReference type="EMBL" id="DF977457">
    <property type="protein sequence ID" value="GAP88741.1"/>
    <property type="molecule type" value="Genomic_DNA"/>
</dbReference>
<evidence type="ECO:0000313" key="7">
    <source>
        <dbReference type="Proteomes" id="UP000054516"/>
    </source>
</evidence>
<keyword evidence="3" id="KW-0539">Nucleus</keyword>
<evidence type="ECO:0000256" key="1">
    <source>
        <dbReference type="ARBA" id="ARBA00004123"/>
    </source>
</evidence>
<dbReference type="Gene3D" id="4.10.240.10">
    <property type="entry name" value="Zn(2)-C6 fungal-type DNA-binding domain"/>
    <property type="match status" value="1"/>
</dbReference>
<dbReference type="CDD" id="cd00067">
    <property type="entry name" value="GAL4"/>
    <property type="match status" value="1"/>
</dbReference>
<evidence type="ECO:0000256" key="2">
    <source>
        <dbReference type="ARBA" id="ARBA00022723"/>
    </source>
</evidence>
<keyword evidence="7" id="KW-1185">Reference proteome</keyword>
<dbReference type="GO" id="GO:0000981">
    <property type="term" value="F:DNA-binding transcription factor activity, RNA polymerase II-specific"/>
    <property type="evidence" value="ECO:0007669"/>
    <property type="project" value="InterPro"/>
</dbReference>
<gene>
    <name evidence="6" type="ORF">SAMD00023353_1201600</name>
</gene>
<organism evidence="6">
    <name type="scientific">Rosellinia necatrix</name>
    <name type="common">White root-rot fungus</name>
    <dbReference type="NCBI Taxonomy" id="77044"/>
    <lineage>
        <taxon>Eukaryota</taxon>
        <taxon>Fungi</taxon>
        <taxon>Dikarya</taxon>
        <taxon>Ascomycota</taxon>
        <taxon>Pezizomycotina</taxon>
        <taxon>Sordariomycetes</taxon>
        <taxon>Xylariomycetidae</taxon>
        <taxon>Xylariales</taxon>
        <taxon>Xylariaceae</taxon>
        <taxon>Rosellinia</taxon>
    </lineage>
</organism>
<dbReference type="PANTHER" id="PTHR31001:SF49">
    <property type="entry name" value="ZN(II)2CYS6 TRANSCRIPTION FACTOR (EUROFUNG)"/>
    <property type="match status" value="1"/>
</dbReference>
<dbReference type="GO" id="GO:0005634">
    <property type="term" value="C:nucleus"/>
    <property type="evidence" value="ECO:0007669"/>
    <property type="project" value="UniProtKB-SubCell"/>
</dbReference>